<reference evidence="2 3" key="1">
    <citation type="submission" date="2022-08" db="EMBL/GenBank/DDBJ databases">
        <title>novel species in genus Aeromicrobium.</title>
        <authorList>
            <person name="Ye L."/>
        </authorList>
    </citation>
    <scope>NUCLEOTIDE SEQUENCE [LARGE SCALE GENOMIC DNA]</scope>
    <source>
        <strain evidence="3">zg-Y1379</strain>
    </source>
</reference>
<keyword evidence="1" id="KW-1133">Transmembrane helix</keyword>
<gene>
    <name evidence="2" type="ORF">NQV15_12180</name>
</gene>
<proteinExistence type="predicted"/>
<dbReference type="RefSeq" id="WP_232400147.1">
    <property type="nucleotide sequence ID" value="NZ_CP102173.1"/>
</dbReference>
<name>A0ABY5MA04_9ACTN</name>
<accession>A0ABY5MA04</accession>
<evidence type="ECO:0008006" key="4">
    <source>
        <dbReference type="Google" id="ProtNLM"/>
    </source>
</evidence>
<sequence length="140" mass="14943">MLDIVLIVLIGLLLGVGALVIAGLVRFRSVRARHRRRIAAVEPEHSEPASLVGVASEGRTQARGVGTLAVGPSHLLFVQLAPEREILIPRDAITSARATRHFLGKTTGADMLVVTWDVQGMTDAVALAVPDVGAWRDRLA</sequence>
<feature type="transmembrane region" description="Helical" evidence="1">
    <location>
        <begin position="6"/>
        <end position="27"/>
    </location>
</feature>
<dbReference type="Proteomes" id="UP001316184">
    <property type="component" value="Chromosome"/>
</dbReference>
<evidence type="ECO:0000313" key="3">
    <source>
        <dbReference type="Proteomes" id="UP001316184"/>
    </source>
</evidence>
<organism evidence="2 3">
    <name type="scientific">Aeromicrobium wangtongii</name>
    <dbReference type="NCBI Taxonomy" id="2969247"/>
    <lineage>
        <taxon>Bacteria</taxon>
        <taxon>Bacillati</taxon>
        <taxon>Actinomycetota</taxon>
        <taxon>Actinomycetes</taxon>
        <taxon>Propionibacteriales</taxon>
        <taxon>Nocardioidaceae</taxon>
        <taxon>Aeromicrobium</taxon>
    </lineage>
</organism>
<keyword evidence="3" id="KW-1185">Reference proteome</keyword>
<keyword evidence="1" id="KW-0812">Transmembrane</keyword>
<evidence type="ECO:0000256" key="1">
    <source>
        <dbReference type="SAM" id="Phobius"/>
    </source>
</evidence>
<keyword evidence="1" id="KW-0472">Membrane</keyword>
<evidence type="ECO:0000313" key="2">
    <source>
        <dbReference type="EMBL" id="UUP12611.1"/>
    </source>
</evidence>
<protein>
    <recommendedName>
        <fullName evidence="4">DUF2550 family protein</fullName>
    </recommendedName>
</protein>
<dbReference type="EMBL" id="CP102173">
    <property type="protein sequence ID" value="UUP12611.1"/>
    <property type="molecule type" value="Genomic_DNA"/>
</dbReference>